<dbReference type="GO" id="GO:0008745">
    <property type="term" value="F:N-acetylmuramoyl-L-alanine amidase activity"/>
    <property type="evidence" value="ECO:0007669"/>
    <property type="project" value="UniProtKB-EC"/>
</dbReference>
<feature type="domain" description="SPOR" evidence="3">
    <location>
        <begin position="190"/>
        <end position="270"/>
    </location>
</feature>
<comment type="caution">
    <text evidence="4">The sequence shown here is derived from an EMBL/GenBank/DDBJ whole genome shotgun (WGS) entry which is preliminary data.</text>
</comment>
<dbReference type="EMBL" id="JBHSEC010000003">
    <property type="protein sequence ID" value="MFC4409456.1"/>
    <property type="molecule type" value="Genomic_DNA"/>
</dbReference>
<dbReference type="Proteomes" id="UP001595817">
    <property type="component" value="Unassembled WGS sequence"/>
</dbReference>
<keyword evidence="5" id="KW-1185">Reference proteome</keyword>
<dbReference type="SUPFAM" id="SSF53187">
    <property type="entry name" value="Zn-dependent exopeptidases"/>
    <property type="match status" value="1"/>
</dbReference>
<accession>A0ABV8X0I5</accession>
<keyword evidence="1 4" id="KW-0378">Hydrolase</keyword>
<reference evidence="5" key="1">
    <citation type="journal article" date="2019" name="Int. J. Syst. Evol. Microbiol.">
        <title>The Global Catalogue of Microorganisms (GCM) 10K type strain sequencing project: providing services to taxonomists for standard genome sequencing and annotation.</title>
        <authorList>
            <consortium name="The Broad Institute Genomics Platform"/>
            <consortium name="The Broad Institute Genome Sequencing Center for Infectious Disease"/>
            <person name="Wu L."/>
            <person name="Ma J."/>
        </authorList>
    </citation>
    <scope>NUCLEOTIDE SEQUENCE [LARGE SCALE GENOMIC DNA]</scope>
    <source>
        <strain evidence="5">CCUG 59778</strain>
    </source>
</reference>
<evidence type="ECO:0000259" key="3">
    <source>
        <dbReference type="PROSITE" id="PS51724"/>
    </source>
</evidence>
<dbReference type="PROSITE" id="PS51724">
    <property type="entry name" value="SPOR"/>
    <property type="match status" value="1"/>
</dbReference>
<proteinExistence type="predicted"/>
<feature type="region of interest" description="Disordered" evidence="2">
    <location>
        <begin position="1"/>
        <end position="23"/>
    </location>
</feature>
<dbReference type="Pfam" id="PF01520">
    <property type="entry name" value="Amidase_3"/>
    <property type="match status" value="1"/>
</dbReference>
<dbReference type="InterPro" id="IPR002508">
    <property type="entry name" value="MurNAc-LAA_cat"/>
</dbReference>
<sequence>MTKIAYDAGHGMSTSGKRTPDGEREWMFNNKVAIAFADKLKQYENVELLRLDDPSGNRDVPLSERTDKANAWGADVLISFHHNALAGSWGTHSGIETYTHPQSSAASKEIQRLIHPRIALAMGLKDREMKEANFHMLRESNMPSVLIEGGFMDSTIDIQALRNDAKLKAQGEVAAQALVNLFFLKPKNVSTTTSLYRVFTGTFNSSRSLADAIEMARREFTWVFYERAESLDFNPTYRIFTGTFKTKAAAEEAKVKLQQKFGWITYIREEVI</sequence>
<evidence type="ECO:0000313" key="4">
    <source>
        <dbReference type="EMBL" id="MFC4409456.1"/>
    </source>
</evidence>
<evidence type="ECO:0000313" key="5">
    <source>
        <dbReference type="Proteomes" id="UP001595817"/>
    </source>
</evidence>
<name>A0ABV8X0I5_9LACT</name>
<dbReference type="PANTHER" id="PTHR30404:SF0">
    <property type="entry name" value="N-ACETYLMURAMOYL-L-ALANINE AMIDASE AMIC"/>
    <property type="match status" value="1"/>
</dbReference>
<evidence type="ECO:0000256" key="1">
    <source>
        <dbReference type="ARBA" id="ARBA00022801"/>
    </source>
</evidence>
<dbReference type="InterPro" id="IPR050695">
    <property type="entry name" value="N-acetylmuramoyl_amidase_3"/>
</dbReference>
<gene>
    <name evidence="4" type="ORF">ACFOZY_03280</name>
</gene>
<protein>
    <submittedName>
        <fullName evidence="4">N-acetylmuramoyl-L-alanine amidase</fullName>
        <ecNumber evidence="4">3.5.1.28</ecNumber>
    </submittedName>
</protein>
<dbReference type="SMART" id="SM00646">
    <property type="entry name" value="Ami_3"/>
    <property type="match status" value="1"/>
</dbReference>
<dbReference type="Gene3D" id="3.40.630.40">
    <property type="entry name" value="Zn-dependent exopeptidases"/>
    <property type="match status" value="1"/>
</dbReference>
<evidence type="ECO:0000256" key="2">
    <source>
        <dbReference type="SAM" id="MobiDB-lite"/>
    </source>
</evidence>
<organism evidence="4 5">
    <name type="scientific">Chungangia koreensis</name>
    <dbReference type="NCBI Taxonomy" id="752657"/>
    <lineage>
        <taxon>Bacteria</taxon>
        <taxon>Bacillati</taxon>
        <taxon>Bacillota</taxon>
        <taxon>Bacilli</taxon>
        <taxon>Lactobacillales</taxon>
        <taxon>Chungangia</taxon>
    </lineage>
</organism>
<dbReference type="RefSeq" id="WP_378152239.1">
    <property type="nucleotide sequence ID" value="NZ_JBHSEC010000003.1"/>
</dbReference>
<dbReference type="InterPro" id="IPR007730">
    <property type="entry name" value="SPOR-like_dom"/>
</dbReference>
<dbReference type="CDD" id="cd02696">
    <property type="entry name" value="MurNAc-LAA"/>
    <property type="match status" value="1"/>
</dbReference>
<dbReference type="EC" id="3.5.1.28" evidence="4"/>
<dbReference type="PANTHER" id="PTHR30404">
    <property type="entry name" value="N-ACETYLMURAMOYL-L-ALANINE AMIDASE"/>
    <property type="match status" value="1"/>
</dbReference>